<evidence type="ECO:0000313" key="2">
    <source>
        <dbReference type="Proteomes" id="UP001596407"/>
    </source>
</evidence>
<dbReference type="GeneID" id="79305931"/>
<organism evidence="1 2">
    <name type="scientific">Halorussus caseinilyticus</name>
    <dbReference type="NCBI Taxonomy" id="3034025"/>
    <lineage>
        <taxon>Archaea</taxon>
        <taxon>Methanobacteriati</taxon>
        <taxon>Methanobacteriota</taxon>
        <taxon>Stenosarchaea group</taxon>
        <taxon>Halobacteria</taxon>
        <taxon>Halobacteriales</taxon>
        <taxon>Haladaptataceae</taxon>
        <taxon>Halorussus</taxon>
    </lineage>
</organism>
<dbReference type="AlphaFoldDB" id="A0ABD5WG35"/>
<dbReference type="RefSeq" id="WP_276282842.1">
    <property type="nucleotide sequence ID" value="NZ_CP119813.1"/>
</dbReference>
<accession>A0ABD5WG35</accession>
<dbReference type="EMBL" id="JBHSZH010000004">
    <property type="protein sequence ID" value="MFC7079489.1"/>
    <property type="molecule type" value="Genomic_DNA"/>
</dbReference>
<protein>
    <submittedName>
        <fullName evidence="1">Uncharacterized protein</fullName>
    </submittedName>
</protein>
<comment type="caution">
    <text evidence="1">The sequence shown here is derived from an EMBL/GenBank/DDBJ whole genome shotgun (WGS) entry which is preliminary data.</text>
</comment>
<proteinExistence type="predicted"/>
<sequence length="62" mass="7059">MTDEVAECSHHVEGEEVSYSFKHRSSGLIPWLKSLLGYGESHWYVTNERLIKYDKIAGGLGF</sequence>
<evidence type="ECO:0000313" key="1">
    <source>
        <dbReference type="EMBL" id="MFC7079489.1"/>
    </source>
</evidence>
<reference evidence="1 2" key="1">
    <citation type="journal article" date="2019" name="Int. J. Syst. Evol. Microbiol.">
        <title>The Global Catalogue of Microorganisms (GCM) 10K type strain sequencing project: providing services to taxonomists for standard genome sequencing and annotation.</title>
        <authorList>
            <consortium name="The Broad Institute Genomics Platform"/>
            <consortium name="The Broad Institute Genome Sequencing Center for Infectious Disease"/>
            <person name="Wu L."/>
            <person name="Ma J."/>
        </authorList>
    </citation>
    <scope>NUCLEOTIDE SEQUENCE [LARGE SCALE GENOMIC DNA]</scope>
    <source>
        <strain evidence="1 2">DT72</strain>
    </source>
</reference>
<gene>
    <name evidence="1" type="ORF">ACFQJ6_04275</name>
</gene>
<dbReference type="Proteomes" id="UP001596407">
    <property type="component" value="Unassembled WGS sequence"/>
</dbReference>
<keyword evidence="2" id="KW-1185">Reference proteome</keyword>
<name>A0ABD5WG35_9EURY</name>